<proteinExistence type="predicted"/>
<dbReference type="AlphaFoldDB" id="A0AAD8RLC8"/>
<name>A0AAD8RLC8_LOLMU</name>
<sequence>MDAQSYDIEQHKKKTCQFLDELLVKRKEQQALHYELHKNIAIQCRVSERQAEALEDQRAKITTLEKKLEEAQGADLKGSLEAASSELNVLRSANKDLESKLKEAEEKWKLIDDYCSELERAQSDLQAKRVVDLDVIKKLQKEVKSLRNFMTRAEAS</sequence>
<gene>
    <name evidence="2" type="ORF">QYE76_000156</name>
</gene>
<keyword evidence="3" id="KW-1185">Reference proteome</keyword>
<keyword evidence="1" id="KW-0175">Coiled coil</keyword>
<protein>
    <submittedName>
        <fullName evidence="2">Uncharacterized protein</fullName>
    </submittedName>
</protein>
<evidence type="ECO:0000313" key="3">
    <source>
        <dbReference type="Proteomes" id="UP001231189"/>
    </source>
</evidence>
<accession>A0AAD8RLC8</accession>
<evidence type="ECO:0000256" key="1">
    <source>
        <dbReference type="SAM" id="Coils"/>
    </source>
</evidence>
<dbReference type="Proteomes" id="UP001231189">
    <property type="component" value="Unassembled WGS sequence"/>
</dbReference>
<comment type="caution">
    <text evidence="2">The sequence shown here is derived from an EMBL/GenBank/DDBJ whole genome shotgun (WGS) entry which is preliminary data.</text>
</comment>
<evidence type="ECO:0000313" key="2">
    <source>
        <dbReference type="EMBL" id="KAK1625841.1"/>
    </source>
</evidence>
<feature type="coiled-coil region" evidence="1">
    <location>
        <begin position="47"/>
        <end position="107"/>
    </location>
</feature>
<organism evidence="2 3">
    <name type="scientific">Lolium multiflorum</name>
    <name type="common">Italian ryegrass</name>
    <name type="synonym">Lolium perenne subsp. multiflorum</name>
    <dbReference type="NCBI Taxonomy" id="4521"/>
    <lineage>
        <taxon>Eukaryota</taxon>
        <taxon>Viridiplantae</taxon>
        <taxon>Streptophyta</taxon>
        <taxon>Embryophyta</taxon>
        <taxon>Tracheophyta</taxon>
        <taxon>Spermatophyta</taxon>
        <taxon>Magnoliopsida</taxon>
        <taxon>Liliopsida</taxon>
        <taxon>Poales</taxon>
        <taxon>Poaceae</taxon>
        <taxon>BOP clade</taxon>
        <taxon>Pooideae</taxon>
        <taxon>Poodae</taxon>
        <taxon>Poeae</taxon>
        <taxon>Poeae Chloroplast Group 2 (Poeae type)</taxon>
        <taxon>Loliodinae</taxon>
        <taxon>Loliinae</taxon>
        <taxon>Lolium</taxon>
    </lineage>
</organism>
<reference evidence="2" key="1">
    <citation type="submission" date="2023-07" db="EMBL/GenBank/DDBJ databases">
        <title>A chromosome-level genome assembly of Lolium multiflorum.</title>
        <authorList>
            <person name="Chen Y."/>
            <person name="Copetti D."/>
            <person name="Kolliker R."/>
            <person name="Studer B."/>
        </authorList>
    </citation>
    <scope>NUCLEOTIDE SEQUENCE</scope>
    <source>
        <strain evidence="2">02402/16</strain>
        <tissue evidence="2">Leaf</tissue>
    </source>
</reference>
<dbReference type="EMBL" id="JAUUTY010000005">
    <property type="protein sequence ID" value="KAK1625841.1"/>
    <property type="molecule type" value="Genomic_DNA"/>
</dbReference>